<accession>A0ABX5H7J0</accession>
<dbReference type="NCBIfam" id="TIGR03502">
    <property type="entry name" value="lipase_Pla1_cef"/>
    <property type="match status" value="1"/>
</dbReference>
<dbReference type="Proteomes" id="UP000240989">
    <property type="component" value="Unassembled WGS sequence"/>
</dbReference>
<dbReference type="Gene3D" id="3.40.50.1820">
    <property type="entry name" value="alpha/beta hydrolase"/>
    <property type="match status" value="1"/>
</dbReference>
<reference evidence="2 3" key="1">
    <citation type="submission" date="2018-01" db="EMBL/GenBank/DDBJ databases">
        <title>Whole genome sequencing of Histamine producing bacteria.</title>
        <authorList>
            <person name="Butler K."/>
        </authorList>
    </citation>
    <scope>NUCLEOTIDE SEQUENCE [LARGE SCALE GENOMIC DNA]</scope>
    <source>
        <strain evidence="2 3">A6-1</strain>
    </source>
</reference>
<dbReference type="PROSITE" id="PS51257">
    <property type="entry name" value="PROKAR_LIPOPROTEIN"/>
    <property type="match status" value="1"/>
</dbReference>
<dbReference type="InterPro" id="IPR020009">
    <property type="entry name" value="VolA/Pla-1/cef"/>
</dbReference>
<dbReference type="RefSeq" id="WP_045151961.1">
    <property type="nucleotide sequence ID" value="NZ_JZSW01000003.1"/>
</dbReference>
<keyword evidence="3" id="KW-1185">Reference proteome</keyword>
<gene>
    <name evidence="2" type="ORF">C0W27_04510</name>
</gene>
<comment type="caution">
    <text evidence="2">The sequence shown here is derived from an EMBL/GenBank/DDBJ whole genome shotgun (WGS) entry which is preliminary data.</text>
</comment>
<dbReference type="InterPro" id="IPR025920">
    <property type="entry name" value="Lipase_bact_N"/>
</dbReference>
<organism evidence="2 3">
    <name type="scientific">Photobacterium angustum</name>
    <dbReference type="NCBI Taxonomy" id="661"/>
    <lineage>
        <taxon>Bacteria</taxon>
        <taxon>Pseudomonadati</taxon>
        <taxon>Pseudomonadota</taxon>
        <taxon>Gammaproteobacteria</taxon>
        <taxon>Vibrionales</taxon>
        <taxon>Vibrionaceae</taxon>
        <taxon>Photobacterium</taxon>
    </lineage>
</organism>
<name>A0ABX5H7J0_PHOAN</name>
<sequence>MNKHFLSIIIAASLGLTGCGGDSKTTGAPTIDPDTADSLNAETKVNFDIISNPSSPIIVTPTYLAMDQEDGTLSIESTAADPTDISNPVVAMGATDGWSTSQPILVNFKGNPLNPDSAAGSFYLIKSGDPTDTSDSTTPIKLVEGQDYFVQASGDTLTAVLLKPLDPASNYMFAVTNTLKDDKNNPVGTSGSYATLKSTTTPPSPALLPAQAVTQATEAAFTQVGVDKDSIIFSSWFTTASVGDVLFAAKSATALAINSKPSDIWKGTAIDSSIDTTTLDTTLFNIDVPTSKGNTPSGNGEIFKGTIHLPYFLSTDPNIFLTTPWQSGMPSLAKIQYVLANGTDAEKLAVQTKIAELNIDPTDFANVAIDPVAQQRVLTALTGAEIILPDGEHLDEKRLITRYSPVPKLQSIASIEYTLVLPSDTSACSSSSVTIFQHGITSSKEKLIEEKNIGGVNSSLADSIIGNQCRAIFAINLPLHGDRGIGGVTAADNPSIYLNLGALTVARDNLRQSTIDVINLKASITRLFSQFSSLTPEEFAALGPLAKLNPTTGVNFVGHSLGAMTGINVASVANRPTGNATADQLFALNQFAFANPGAEIPYLLLNSGSFGNLIKGSILASANADFKAQCGNNPIADCYKGYEATLINEGSESSIATLSTIYDSFTQFAYAAQTVLDSVDPINHSLLVPSTASVYLTQVKNDGTIPNMTTVGETVTGTNIPVPYSPFTGTIPLLKTMNLTPTDVSINGTLVRNAVLFNGGDHSSLLDPSAYESVTVEMQKEMHSFINSDGKTLSIENDNVINTN</sequence>
<evidence type="ECO:0000313" key="3">
    <source>
        <dbReference type="Proteomes" id="UP000240989"/>
    </source>
</evidence>
<protein>
    <submittedName>
        <fullName evidence="2">Lipase</fullName>
    </submittedName>
</protein>
<evidence type="ECO:0000259" key="1">
    <source>
        <dbReference type="Pfam" id="PF12262"/>
    </source>
</evidence>
<proteinExistence type="predicted"/>
<dbReference type="EMBL" id="PYOU01000003">
    <property type="protein sequence ID" value="PSX11640.1"/>
    <property type="molecule type" value="Genomic_DNA"/>
</dbReference>
<dbReference type="InterPro" id="IPR029058">
    <property type="entry name" value="AB_hydrolase_fold"/>
</dbReference>
<feature type="domain" description="Bacterial virulence factor lipase N-terminal" evidence="1">
    <location>
        <begin position="30"/>
        <end position="260"/>
    </location>
</feature>
<evidence type="ECO:0000313" key="2">
    <source>
        <dbReference type="EMBL" id="PSX11640.1"/>
    </source>
</evidence>
<dbReference type="Pfam" id="PF12262">
    <property type="entry name" value="Lipase_bact_N"/>
    <property type="match status" value="1"/>
</dbReference>